<evidence type="ECO:0000256" key="1">
    <source>
        <dbReference type="ARBA" id="ARBA00004651"/>
    </source>
</evidence>
<dbReference type="EMBL" id="FOBB01000011">
    <property type="protein sequence ID" value="SEN56542.1"/>
    <property type="molecule type" value="Genomic_DNA"/>
</dbReference>
<feature type="transmembrane region" description="Helical" evidence="10">
    <location>
        <begin position="108"/>
        <end position="133"/>
    </location>
</feature>
<feature type="transmembrane region" description="Helical" evidence="10">
    <location>
        <begin position="378"/>
        <end position="396"/>
    </location>
</feature>
<dbReference type="PIRSF" id="PIRSF006603">
    <property type="entry name" value="DinF"/>
    <property type="match status" value="1"/>
</dbReference>
<protein>
    <recommendedName>
        <fullName evidence="9">Multidrug-efflux transporter</fullName>
    </recommendedName>
</protein>
<feature type="transmembrane region" description="Helical" evidence="10">
    <location>
        <begin position="434"/>
        <end position="458"/>
    </location>
</feature>
<evidence type="ECO:0000256" key="8">
    <source>
        <dbReference type="ARBA" id="ARBA00023136"/>
    </source>
</evidence>
<feature type="transmembrane region" description="Helical" evidence="10">
    <location>
        <begin position="67"/>
        <end position="96"/>
    </location>
</feature>
<dbReference type="PANTHER" id="PTHR43298">
    <property type="entry name" value="MULTIDRUG RESISTANCE PROTEIN NORM-RELATED"/>
    <property type="match status" value="1"/>
</dbReference>
<dbReference type="GO" id="GO:0006811">
    <property type="term" value="P:monoatomic ion transport"/>
    <property type="evidence" value="ECO:0007669"/>
    <property type="project" value="UniProtKB-KW"/>
</dbReference>
<dbReference type="PANTHER" id="PTHR43298:SF2">
    <property type="entry name" value="FMN_FAD EXPORTER YEEO-RELATED"/>
    <property type="match status" value="1"/>
</dbReference>
<accession>A0A1H8HJY8</accession>
<dbReference type="STRING" id="573321.SAMN04488505_11187"/>
<evidence type="ECO:0000256" key="7">
    <source>
        <dbReference type="ARBA" id="ARBA00023065"/>
    </source>
</evidence>
<dbReference type="Proteomes" id="UP000198984">
    <property type="component" value="Unassembled WGS sequence"/>
</dbReference>
<keyword evidence="6 10" id="KW-1133">Transmembrane helix</keyword>
<feature type="transmembrane region" description="Helical" evidence="10">
    <location>
        <begin position="187"/>
        <end position="206"/>
    </location>
</feature>
<dbReference type="CDD" id="cd13139">
    <property type="entry name" value="MATE_like_14"/>
    <property type="match status" value="1"/>
</dbReference>
<evidence type="ECO:0000256" key="10">
    <source>
        <dbReference type="SAM" id="Phobius"/>
    </source>
</evidence>
<evidence type="ECO:0000256" key="5">
    <source>
        <dbReference type="ARBA" id="ARBA00022692"/>
    </source>
</evidence>
<keyword evidence="4" id="KW-1003">Cell membrane</keyword>
<dbReference type="InterPro" id="IPR002528">
    <property type="entry name" value="MATE_fam"/>
</dbReference>
<dbReference type="GO" id="GO:0005886">
    <property type="term" value="C:plasma membrane"/>
    <property type="evidence" value="ECO:0007669"/>
    <property type="project" value="UniProtKB-SubCell"/>
</dbReference>
<keyword evidence="12" id="KW-1185">Reference proteome</keyword>
<keyword evidence="5 10" id="KW-0812">Transmembrane</keyword>
<evidence type="ECO:0000256" key="2">
    <source>
        <dbReference type="ARBA" id="ARBA00022448"/>
    </source>
</evidence>
<dbReference type="InterPro" id="IPR048279">
    <property type="entry name" value="MdtK-like"/>
</dbReference>
<evidence type="ECO:0000313" key="11">
    <source>
        <dbReference type="EMBL" id="SEN56542.1"/>
    </source>
</evidence>
<keyword evidence="8 10" id="KW-0472">Membrane</keyword>
<feature type="transmembrane region" description="Helical" evidence="10">
    <location>
        <begin position="408"/>
        <end position="428"/>
    </location>
</feature>
<proteinExistence type="predicted"/>
<organism evidence="11 12">
    <name type="scientific">Chitinophaga rupis</name>
    <dbReference type="NCBI Taxonomy" id="573321"/>
    <lineage>
        <taxon>Bacteria</taxon>
        <taxon>Pseudomonadati</taxon>
        <taxon>Bacteroidota</taxon>
        <taxon>Chitinophagia</taxon>
        <taxon>Chitinophagales</taxon>
        <taxon>Chitinophagaceae</taxon>
        <taxon>Chitinophaga</taxon>
    </lineage>
</organism>
<evidence type="ECO:0000256" key="3">
    <source>
        <dbReference type="ARBA" id="ARBA00022449"/>
    </source>
</evidence>
<feature type="transmembrane region" description="Helical" evidence="10">
    <location>
        <begin position="153"/>
        <end position="175"/>
    </location>
</feature>
<reference evidence="11 12" key="1">
    <citation type="submission" date="2016-10" db="EMBL/GenBank/DDBJ databases">
        <authorList>
            <person name="de Groot N.N."/>
        </authorList>
    </citation>
    <scope>NUCLEOTIDE SEQUENCE [LARGE SCALE GENOMIC DNA]</scope>
    <source>
        <strain evidence="11 12">DSM 21039</strain>
    </source>
</reference>
<dbReference type="OrthoDB" id="9776324at2"/>
<evidence type="ECO:0000256" key="9">
    <source>
        <dbReference type="ARBA" id="ARBA00031636"/>
    </source>
</evidence>
<dbReference type="InterPro" id="IPR050222">
    <property type="entry name" value="MATE_MdtK"/>
</dbReference>
<dbReference type="GO" id="GO:0042910">
    <property type="term" value="F:xenobiotic transmembrane transporter activity"/>
    <property type="evidence" value="ECO:0007669"/>
    <property type="project" value="InterPro"/>
</dbReference>
<evidence type="ECO:0000256" key="4">
    <source>
        <dbReference type="ARBA" id="ARBA00022475"/>
    </source>
</evidence>
<name>A0A1H8HJY8_9BACT</name>
<sequence length="468" mass="50293">MNAVLFRARSIFNLLKHAIAGTEKDFTSGSVNRATFLLSVPTMLELAMESLFVMVDLLFVSSLGERAITIVGITNSVIIIFHSVAMGLSIAATAIISRRVGEKKPQTAGLAAMQAIYLGIVLSVLFSVLAMCFNKGILQLAGASPSLVVEGDLFSRIMFGCIIFVVMRVLLNGVFRGAGNAAMAMRTLMLSNAVNAVLCAVLIFGAGPIPAFGLLGAAMATGIANCIGVGYQCWYFATQEKRIVIGKKQLMLVPDIIKRLLKLAASGTVQYLVPSSSRFLMIIIVAKLGESVLAGYIVANRIIMFTVLPAWGIANAAGVLTGQNLGAGQPERAEQSVWKTGTFNMFFLGAIALVLLLAGENIVHLFTRETIVAQNAALYLRYMAIAYFFFGYTMVISRSLNAAGSVHVVTLLYVLMFYVTQLPLAYLLGLHYSWGAQGIFIAILASELVLAAACITVFKRGNWKKVKI</sequence>
<feature type="transmembrane region" description="Helical" evidence="10">
    <location>
        <begin position="345"/>
        <end position="366"/>
    </location>
</feature>
<keyword evidence="7" id="KW-0406">Ion transport</keyword>
<keyword evidence="2" id="KW-0813">Transport</keyword>
<dbReference type="NCBIfam" id="TIGR00797">
    <property type="entry name" value="matE"/>
    <property type="match status" value="1"/>
</dbReference>
<gene>
    <name evidence="11" type="ORF">SAMN04488505_11187</name>
</gene>
<dbReference type="RefSeq" id="WP_089920152.1">
    <property type="nucleotide sequence ID" value="NZ_FOBB01000011.1"/>
</dbReference>
<keyword evidence="3" id="KW-0050">Antiport</keyword>
<evidence type="ECO:0000313" key="12">
    <source>
        <dbReference type="Proteomes" id="UP000198984"/>
    </source>
</evidence>
<feature type="transmembrane region" description="Helical" evidence="10">
    <location>
        <begin position="212"/>
        <end position="235"/>
    </location>
</feature>
<dbReference type="Pfam" id="PF01554">
    <property type="entry name" value="MatE"/>
    <property type="match status" value="2"/>
</dbReference>
<evidence type="ECO:0000256" key="6">
    <source>
        <dbReference type="ARBA" id="ARBA00022989"/>
    </source>
</evidence>
<dbReference type="GO" id="GO:0015297">
    <property type="term" value="F:antiporter activity"/>
    <property type="evidence" value="ECO:0007669"/>
    <property type="project" value="UniProtKB-KW"/>
</dbReference>
<feature type="transmembrane region" description="Helical" evidence="10">
    <location>
        <begin position="34"/>
        <end position="55"/>
    </location>
</feature>
<comment type="subcellular location">
    <subcellularLocation>
        <location evidence="1">Cell membrane</location>
        <topology evidence="1">Multi-pass membrane protein</topology>
    </subcellularLocation>
</comment>
<dbReference type="AlphaFoldDB" id="A0A1H8HJY8"/>